<dbReference type="Gene3D" id="3.40.50.10090">
    <property type="match status" value="2"/>
</dbReference>
<dbReference type="SUPFAM" id="SSF69618">
    <property type="entry name" value="HemD-like"/>
    <property type="match status" value="1"/>
</dbReference>
<dbReference type="CDD" id="cd06578">
    <property type="entry name" value="HemD"/>
    <property type="match status" value="1"/>
</dbReference>
<dbReference type="EC" id="4.2.1.75" evidence="2"/>
<dbReference type="Pfam" id="PF02602">
    <property type="entry name" value="HEM4"/>
    <property type="match status" value="1"/>
</dbReference>
<sequence length="214" mass="24832">MDREIYLLSPTPRRGVIPLPMIKFEQTTNNIDFSICDTLMFTSKQAVITTNNIDKKWKDIPSIAIGKATKNQIENLGGEVIYQPKHFYGEELAKDIELFFYNRNILYLRPKIISFDSKEYLRQKNIILNEQIIYETNCIKYNKNLKPPINSIIIFTSPSTIKCFLENFEWSDSYMAIVIGNSTKVHLPKNAKYLVADEPLISSCIEKAMRFNES</sequence>
<dbReference type="InterPro" id="IPR036108">
    <property type="entry name" value="4pyrrol_syn_uPrphyn_synt_sf"/>
</dbReference>
<keyword evidence="2" id="KW-0456">Lyase</keyword>
<feature type="domain" description="Tetrapyrrole biosynthesis uroporphyrinogen III synthase" evidence="1">
    <location>
        <begin position="16"/>
        <end position="205"/>
    </location>
</feature>
<organism evidence="2">
    <name type="scientific">hydrothermal vent metagenome</name>
    <dbReference type="NCBI Taxonomy" id="652676"/>
    <lineage>
        <taxon>unclassified sequences</taxon>
        <taxon>metagenomes</taxon>
        <taxon>ecological metagenomes</taxon>
    </lineage>
</organism>
<dbReference type="AlphaFoldDB" id="A0A1W1CGA2"/>
<gene>
    <name evidence="2" type="ORF">MNB_SV-9-1702</name>
</gene>
<name>A0A1W1CGA2_9ZZZZ</name>
<dbReference type="GO" id="GO:0004852">
    <property type="term" value="F:uroporphyrinogen-III synthase activity"/>
    <property type="evidence" value="ECO:0007669"/>
    <property type="project" value="UniProtKB-EC"/>
</dbReference>
<dbReference type="GO" id="GO:0033014">
    <property type="term" value="P:tetrapyrrole biosynthetic process"/>
    <property type="evidence" value="ECO:0007669"/>
    <property type="project" value="InterPro"/>
</dbReference>
<dbReference type="EMBL" id="FPHG01000068">
    <property type="protein sequence ID" value="SFV64900.1"/>
    <property type="molecule type" value="Genomic_DNA"/>
</dbReference>
<accession>A0A1W1CGA2</accession>
<reference evidence="2" key="1">
    <citation type="submission" date="2016-10" db="EMBL/GenBank/DDBJ databases">
        <authorList>
            <person name="de Groot N.N."/>
        </authorList>
    </citation>
    <scope>NUCLEOTIDE SEQUENCE</scope>
</reference>
<dbReference type="InterPro" id="IPR003754">
    <property type="entry name" value="4pyrrol_synth_uPrphyn_synth"/>
</dbReference>
<evidence type="ECO:0000259" key="1">
    <source>
        <dbReference type="Pfam" id="PF02602"/>
    </source>
</evidence>
<protein>
    <submittedName>
        <fullName evidence="2">Uroporphyrinogen-III synthase</fullName>
        <ecNumber evidence="2">4.2.1.75</ecNumber>
    </submittedName>
</protein>
<evidence type="ECO:0000313" key="2">
    <source>
        <dbReference type="EMBL" id="SFV64900.1"/>
    </source>
</evidence>
<proteinExistence type="predicted"/>